<comment type="caution">
    <text evidence="2">The sequence shown here is derived from an EMBL/GenBank/DDBJ whole genome shotgun (WGS) entry which is preliminary data.</text>
</comment>
<evidence type="ECO:0000259" key="1">
    <source>
        <dbReference type="Pfam" id="PF06568"/>
    </source>
</evidence>
<accession>A0A132BVF3</accession>
<dbReference type="RefSeq" id="WP_068245369.1">
    <property type="nucleotide sequence ID" value="NZ_LPUY01000078.1"/>
</dbReference>
<evidence type="ECO:0000313" key="2">
    <source>
        <dbReference type="EMBL" id="KUP92176.1"/>
    </source>
</evidence>
<keyword evidence="3" id="KW-1185">Reference proteome</keyword>
<dbReference type="Proteomes" id="UP000068382">
    <property type="component" value="Unassembled WGS sequence"/>
</dbReference>
<organism evidence="2 3">
    <name type="scientific">Tritonibacter horizontis</name>
    <dbReference type="NCBI Taxonomy" id="1768241"/>
    <lineage>
        <taxon>Bacteria</taxon>
        <taxon>Pseudomonadati</taxon>
        <taxon>Pseudomonadota</taxon>
        <taxon>Alphaproteobacteria</taxon>
        <taxon>Rhodobacterales</taxon>
        <taxon>Paracoccaceae</taxon>
        <taxon>Tritonibacter</taxon>
    </lineage>
</organism>
<name>A0A132BVF3_9RHOB</name>
<proteinExistence type="predicted"/>
<reference evidence="2 3" key="1">
    <citation type="submission" date="2015-12" db="EMBL/GenBank/DDBJ databases">
        <title>Genome sequence of the marine Rhodobacteraceae strain O3.65, Candidatus Tritonibacter horizontis.</title>
        <authorList>
            <person name="Poehlein A."/>
            <person name="Giebel H.A."/>
            <person name="Voget S."/>
            <person name="Brinkhoff T."/>
        </authorList>
    </citation>
    <scope>NUCLEOTIDE SEQUENCE [LARGE SCALE GENOMIC DNA]</scope>
    <source>
        <strain evidence="2 3">O3.65</strain>
    </source>
</reference>
<protein>
    <recommendedName>
        <fullName evidence="1">YjiS-like domain-containing protein</fullName>
    </recommendedName>
</protein>
<dbReference type="Pfam" id="PF06568">
    <property type="entry name" value="YjiS-like"/>
    <property type="match status" value="1"/>
</dbReference>
<dbReference type="OrthoDB" id="8244198at2"/>
<feature type="domain" description="YjiS-like" evidence="1">
    <location>
        <begin position="29"/>
        <end position="60"/>
    </location>
</feature>
<sequence>MAHALNTNFATSSLVSRLRGMADQTRNSWDLYKEYKRTFNELNALTDRDLADIGVRRCDVDDLARTHVYGA</sequence>
<dbReference type="AlphaFoldDB" id="A0A132BVF3"/>
<gene>
    <name evidence="2" type="ORF">TRIHO_30000</name>
</gene>
<dbReference type="InterPro" id="IPR009506">
    <property type="entry name" value="YjiS-like"/>
</dbReference>
<dbReference type="EMBL" id="LPUY01000078">
    <property type="protein sequence ID" value="KUP92176.1"/>
    <property type="molecule type" value="Genomic_DNA"/>
</dbReference>
<evidence type="ECO:0000313" key="3">
    <source>
        <dbReference type="Proteomes" id="UP000068382"/>
    </source>
</evidence>